<accession>A0A1K1SJW7</accession>
<dbReference type="EMBL" id="FPIZ01000024">
    <property type="protein sequence ID" value="SFW84570.1"/>
    <property type="molecule type" value="Genomic_DNA"/>
</dbReference>
<keyword evidence="4" id="KW-0804">Transcription</keyword>
<proteinExistence type="inferred from homology"/>
<keyword evidence="3" id="KW-0731">Sigma factor</keyword>
<evidence type="ECO:0000259" key="5">
    <source>
        <dbReference type="Pfam" id="PF04542"/>
    </source>
</evidence>
<dbReference type="Proteomes" id="UP000183788">
    <property type="component" value="Unassembled WGS sequence"/>
</dbReference>
<organism evidence="7 8">
    <name type="scientific">Chitinophaga sancti</name>
    <dbReference type="NCBI Taxonomy" id="1004"/>
    <lineage>
        <taxon>Bacteria</taxon>
        <taxon>Pseudomonadati</taxon>
        <taxon>Bacteroidota</taxon>
        <taxon>Chitinophagia</taxon>
        <taxon>Chitinophagales</taxon>
        <taxon>Chitinophagaceae</taxon>
        <taxon>Chitinophaga</taxon>
    </lineage>
</organism>
<dbReference type="CDD" id="cd06171">
    <property type="entry name" value="Sigma70_r4"/>
    <property type="match status" value="1"/>
</dbReference>
<dbReference type="Pfam" id="PF08281">
    <property type="entry name" value="Sigma70_r4_2"/>
    <property type="match status" value="1"/>
</dbReference>
<dbReference type="InterPro" id="IPR014327">
    <property type="entry name" value="RNA_pol_sigma70_bacteroid"/>
</dbReference>
<dbReference type="InterPro" id="IPR014284">
    <property type="entry name" value="RNA_pol_sigma-70_dom"/>
</dbReference>
<dbReference type="GO" id="GO:0006352">
    <property type="term" value="P:DNA-templated transcription initiation"/>
    <property type="evidence" value="ECO:0007669"/>
    <property type="project" value="InterPro"/>
</dbReference>
<dbReference type="NCBIfam" id="TIGR02937">
    <property type="entry name" value="sigma70-ECF"/>
    <property type="match status" value="1"/>
</dbReference>
<evidence type="ECO:0000256" key="2">
    <source>
        <dbReference type="ARBA" id="ARBA00023015"/>
    </source>
</evidence>
<dbReference type="InterPro" id="IPR039425">
    <property type="entry name" value="RNA_pol_sigma-70-like"/>
</dbReference>
<evidence type="ECO:0000256" key="4">
    <source>
        <dbReference type="ARBA" id="ARBA00023163"/>
    </source>
</evidence>
<dbReference type="STRING" id="1004.SAMN05661012_05580"/>
<reference evidence="7 8" key="1">
    <citation type="submission" date="2016-11" db="EMBL/GenBank/DDBJ databases">
        <authorList>
            <person name="Jaros S."/>
            <person name="Januszkiewicz K."/>
            <person name="Wedrychowicz H."/>
        </authorList>
    </citation>
    <scope>NUCLEOTIDE SEQUENCE [LARGE SCALE GENOMIC DNA]</scope>
    <source>
        <strain evidence="7 8">DSM 784</strain>
    </source>
</reference>
<dbReference type="InterPro" id="IPR007627">
    <property type="entry name" value="RNA_pol_sigma70_r2"/>
</dbReference>
<gene>
    <name evidence="7" type="ORF">SAMN05661012_05580</name>
</gene>
<evidence type="ECO:0000256" key="3">
    <source>
        <dbReference type="ARBA" id="ARBA00023082"/>
    </source>
</evidence>
<dbReference type="Gene3D" id="1.10.10.10">
    <property type="entry name" value="Winged helix-like DNA-binding domain superfamily/Winged helix DNA-binding domain"/>
    <property type="match status" value="1"/>
</dbReference>
<name>A0A1K1SJW7_9BACT</name>
<evidence type="ECO:0000313" key="8">
    <source>
        <dbReference type="Proteomes" id="UP000183788"/>
    </source>
</evidence>
<dbReference type="GO" id="GO:0003677">
    <property type="term" value="F:DNA binding"/>
    <property type="evidence" value="ECO:0007669"/>
    <property type="project" value="InterPro"/>
</dbReference>
<feature type="domain" description="RNA polymerase sigma-70 region 2" evidence="5">
    <location>
        <begin position="23"/>
        <end position="89"/>
    </location>
</feature>
<dbReference type="Pfam" id="PF04542">
    <property type="entry name" value="Sigma70_r2"/>
    <property type="match status" value="1"/>
</dbReference>
<protein>
    <submittedName>
        <fullName evidence="7">RNA polymerase sigma-70 factor, ECF subfamily</fullName>
    </submittedName>
</protein>
<dbReference type="AlphaFoldDB" id="A0A1K1SJW7"/>
<dbReference type="Gene3D" id="1.10.1740.10">
    <property type="match status" value="1"/>
</dbReference>
<comment type="similarity">
    <text evidence="1">Belongs to the sigma-70 factor family. ECF subfamily.</text>
</comment>
<dbReference type="PANTHER" id="PTHR43133:SF46">
    <property type="entry name" value="RNA POLYMERASE SIGMA-70 FACTOR ECF SUBFAMILY"/>
    <property type="match status" value="1"/>
</dbReference>
<evidence type="ECO:0000259" key="6">
    <source>
        <dbReference type="Pfam" id="PF08281"/>
    </source>
</evidence>
<feature type="domain" description="RNA polymerase sigma factor 70 region 4 type 2" evidence="6">
    <location>
        <begin position="118"/>
        <end position="168"/>
    </location>
</feature>
<dbReference type="NCBIfam" id="TIGR02985">
    <property type="entry name" value="Sig70_bacteroi1"/>
    <property type="match status" value="1"/>
</dbReference>
<dbReference type="InterPro" id="IPR013324">
    <property type="entry name" value="RNA_pol_sigma_r3/r4-like"/>
</dbReference>
<dbReference type="InterPro" id="IPR013249">
    <property type="entry name" value="RNA_pol_sigma70_r4_t2"/>
</dbReference>
<dbReference type="SUPFAM" id="SSF88946">
    <property type="entry name" value="Sigma2 domain of RNA polymerase sigma factors"/>
    <property type="match status" value="1"/>
</dbReference>
<keyword evidence="2" id="KW-0805">Transcription regulation</keyword>
<dbReference type="PANTHER" id="PTHR43133">
    <property type="entry name" value="RNA POLYMERASE ECF-TYPE SIGMA FACTO"/>
    <property type="match status" value="1"/>
</dbReference>
<evidence type="ECO:0000313" key="7">
    <source>
        <dbReference type="EMBL" id="SFW84570.1"/>
    </source>
</evidence>
<dbReference type="GO" id="GO:0016987">
    <property type="term" value="F:sigma factor activity"/>
    <property type="evidence" value="ECO:0007669"/>
    <property type="project" value="UniProtKB-KW"/>
</dbReference>
<dbReference type="SUPFAM" id="SSF88659">
    <property type="entry name" value="Sigma3 and sigma4 domains of RNA polymerase sigma factors"/>
    <property type="match status" value="1"/>
</dbReference>
<evidence type="ECO:0000256" key="1">
    <source>
        <dbReference type="ARBA" id="ARBA00010641"/>
    </source>
</evidence>
<sequence length="186" mass="21461">MYFDRKAVYMFGTARTLEFNSVVKKYYPAIVFFAEKIIDNHAVAQEIAQDVFVKLWEQGKNFDNDTSIRNFLYLAAKNRCLNYIRDTKRKQQREETIPLSPVSEDEITNNIILAEVWREIDLAINTLPEQCKKVIKLSFQEGKSTDEIAKLLDITESTVRNQKARGLSLLKKTLSSGAFTLLLLMV</sequence>
<dbReference type="InterPro" id="IPR036388">
    <property type="entry name" value="WH-like_DNA-bd_sf"/>
</dbReference>
<dbReference type="InterPro" id="IPR013325">
    <property type="entry name" value="RNA_pol_sigma_r2"/>
</dbReference>